<evidence type="ECO:0000256" key="1">
    <source>
        <dbReference type="SAM" id="MobiDB-lite"/>
    </source>
</evidence>
<dbReference type="EMBL" id="WNTK01000009">
    <property type="protein sequence ID" value="KAG9478031.1"/>
    <property type="molecule type" value="Genomic_DNA"/>
</dbReference>
<sequence>MQRIVLTSLTVAMSPKRGRPSHERQTTQDESSARQCRADNRKQMSVSSRSTSRHTKIFNLLCSCSEHRRNLVLQNNKHGKINKPVKFCSNGALVTFISQH</sequence>
<keyword evidence="3" id="KW-1185">Reference proteome</keyword>
<evidence type="ECO:0000313" key="2">
    <source>
        <dbReference type="EMBL" id="KAG9478031.1"/>
    </source>
</evidence>
<organism evidence="2 3">
    <name type="scientific">Eleutherodactylus coqui</name>
    <name type="common">Puerto Rican coqui</name>
    <dbReference type="NCBI Taxonomy" id="57060"/>
    <lineage>
        <taxon>Eukaryota</taxon>
        <taxon>Metazoa</taxon>
        <taxon>Chordata</taxon>
        <taxon>Craniata</taxon>
        <taxon>Vertebrata</taxon>
        <taxon>Euteleostomi</taxon>
        <taxon>Amphibia</taxon>
        <taxon>Batrachia</taxon>
        <taxon>Anura</taxon>
        <taxon>Neobatrachia</taxon>
        <taxon>Hyloidea</taxon>
        <taxon>Eleutherodactylidae</taxon>
        <taxon>Eleutherodactylinae</taxon>
        <taxon>Eleutherodactylus</taxon>
        <taxon>Eleutherodactylus</taxon>
    </lineage>
</organism>
<gene>
    <name evidence="2" type="ORF">GDO78_013165</name>
</gene>
<proteinExistence type="predicted"/>
<accession>A0A8J6F0E2</accession>
<evidence type="ECO:0000313" key="3">
    <source>
        <dbReference type="Proteomes" id="UP000770717"/>
    </source>
</evidence>
<feature type="region of interest" description="Disordered" evidence="1">
    <location>
        <begin position="1"/>
        <end position="52"/>
    </location>
</feature>
<dbReference type="OrthoDB" id="10556786at2759"/>
<comment type="caution">
    <text evidence="2">The sequence shown here is derived from an EMBL/GenBank/DDBJ whole genome shotgun (WGS) entry which is preliminary data.</text>
</comment>
<reference evidence="2" key="1">
    <citation type="thesis" date="2020" institute="ProQuest LLC" country="789 East Eisenhower Parkway, Ann Arbor, MI, USA">
        <title>Comparative Genomics and Chromosome Evolution.</title>
        <authorList>
            <person name="Mudd A.B."/>
        </authorList>
    </citation>
    <scope>NUCLEOTIDE SEQUENCE</scope>
    <source>
        <strain evidence="2">HN-11 Male</strain>
        <tissue evidence="2">Kidney and liver</tissue>
    </source>
</reference>
<name>A0A8J6F0E2_ELECQ</name>
<dbReference type="Proteomes" id="UP000770717">
    <property type="component" value="Unassembled WGS sequence"/>
</dbReference>
<dbReference type="AlphaFoldDB" id="A0A8J6F0E2"/>
<feature type="compositionally biased region" description="Polar residues" evidence="1">
    <location>
        <begin position="1"/>
        <end position="11"/>
    </location>
</feature>
<protein>
    <submittedName>
        <fullName evidence="2">Uncharacterized protein</fullName>
    </submittedName>
</protein>